<evidence type="ECO:0000256" key="1">
    <source>
        <dbReference type="ARBA" id="ARBA00022737"/>
    </source>
</evidence>
<feature type="repeat" description="TPR" evidence="3">
    <location>
        <begin position="271"/>
        <end position="304"/>
    </location>
</feature>
<evidence type="ECO:0000256" key="2">
    <source>
        <dbReference type="ARBA" id="ARBA00022803"/>
    </source>
</evidence>
<dbReference type="SUPFAM" id="SSF48452">
    <property type="entry name" value="TPR-like"/>
    <property type="match status" value="2"/>
</dbReference>
<dbReference type="PROSITE" id="PS50005">
    <property type="entry name" value="TPR"/>
    <property type="match status" value="2"/>
</dbReference>
<dbReference type="Pfam" id="PF13429">
    <property type="entry name" value="TPR_15"/>
    <property type="match status" value="1"/>
</dbReference>
<evidence type="ECO:0000256" key="3">
    <source>
        <dbReference type="PROSITE-ProRule" id="PRU00339"/>
    </source>
</evidence>
<evidence type="ECO:0000313" key="4">
    <source>
        <dbReference type="EMBL" id="CAG9608297.1"/>
    </source>
</evidence>
<dbReference type="EC" id="3.4.-.-" evidence="4"/>
<dbReference type="PANTHER" id="PTHR44943:SF8">
    <property type="entry name" value="TPR REPEAT-CONTAINING PROTEIN MJ0263"/>
    <property type="match status" value="1"/>
</dbReference>
<dbReference type="GO" id="GO:0006508">
    <property type="term" value="P:proteolysis"/>
    <property type="evidence" value="ECO:0007669"/>
    <property type="project" value="UniProtKB-KW"/>
</dbReference>
<sequence>MYIVDEIISLLEEGQQAKAMVKYSHVLKKGNADTQFELGEGLFQLGFLDEAKTLFEILLKKFPEEGEILVFLAEINLELDQEEEALALLERISEQDPSFPQSLLLLADLYQMQGLFEVSEQKILKAKRILPNEKIIDFALGELYAEQGRLSEAVEAYQLVLEEQSEIAGVNLHQRLAEVLSVSGQFEAALPYYDKALNEKLEINTLFGYAFTAYQAGYYRTAIEKFNELKEFDREYHALYLYLAKSYEQEGELEESFQAIKSGILQDEFNKDLFFYGGKIALKLGKEEEAEQMFRDSLVLDPGFTEAALTLNKLFLQNDRYEDVLDLVQYLETLEEEEPQLLWDAAVALHKTENYLEALNKYKRAYTFFKNNVDFQEDYGYFLMEEGKTKEAAEIFNELLKEDPSNEEYLSILDRLS</sequence>
<keyword evidence="4" id="KW-0378">Hydrolase</keyword>
<dbReference type="Gene3D" id="1.25.40.10">
    <property type="entry name" value="Tetratricopeptide repeat domain"/>
    <property type="match status" value="3"/>
</dbReference>
<accession>A0A9C7LAC9</accession>
<dbReference type="Pfam" id="PF13181">
    <property type="entry name" value="TPR_8"/>
    <property type="match status" value="1"/>
</dbReference>
<proteinExistence type="predicted"/>
<protein>
    <submittedName>
        <fullName evidence="4">Beta-barrel assembly-enhancing protease</fullName>
        <ecNumber evidence="4">3.4.-.-</ecNumber>
    </submittedName>
</protein>
<dbReference type="RefSeq" id="WP_230496534.1">
    <property type="nucleotide sequence ID" value="NZ_CAKJTG010000009.1"/>
</dbReference>
<dbReference type="InterPro" id="IPR019734">
    <property type="entry name" value="TPR_rpt"/>
</dbReference>
<dbReference type="AlphaFoldDB" id="A0A9C7LAC9"/>
<comment type="caution">
    <text evidence="4">The sequence shown here is derived from an EMBL/GenBank/DDBJ whole genome shotgun (WGS) entry which is preliminary data.</text>
</comment>
<dbReference type="InterPro" id="IPR011990">
    <property type="entry name" value="TPR-like_helical_dom_sf"/>
</dbReference>
<keyword evidence="1" id="KW-0677">Repeat</keyword>
<dbReference type="InterPro" id="IPR051685">
    <property type="entry name" value="Ycf3/AcsC/BcsC/TPR_MFPF"/>
</dbReference>
<dbReference type="EMBL" id="CAKJTG010000009">
    <property type="protein sequence ID" value="CAG9608297.1"/>
    <property type="molecule type" value="Genomic_DNA"/>
</dbReference>
<feature type="repeat" description="TPR" evidence="3">
    <location>
        <begin position="373"/>
        <end position="406"/>
    </location>
</feature>
<gene>
    <name evidence="4" type="primary">bepA_1</name>
    <name evidence="4" type="ORF">NEOCIP111885_01989</name>
</gene>
<organism evidence="4 5">
    <name type="scientific">Pseudoneobacillus rhizosphaerae</name>
    <dbReference type="NCBI Taxonomy" id="2880968"/>
    <lineage>
        <taxon>Bacteria</taxon>
        <taxon>Bacillati</taxon>
        <taxon>Bacillota</taxon>
        <taxon>Bacilli</taxon>
        <taxon>Bacillales</taxon>
        <taxon>Bacillaceae</taxon>
        <taxon>Pseudoneobacillus</taxon>
    </lineage>
</organism>
<dbReference type="SMART" id="SM00028">
    <property type="entry name" value="TPR"/>
    <property type="match status" value="9"/>
</dbReference>
<keyword evidence="4" id="KW-0645">Protease</keyword>
<keyword evidence="5" id="KW-1185">Reference proteome</keyword>
<reference evidence="4" key="1">
    <citation type="submission" date="2021-10" db="EMBL/GenBank/DDBJ databases">
        <authorList>
            <person name="Criscuolo A."/>
        </authorList>
    </citation>
    <scope>NUCLEOTIDE SEQUENCE</scope>
    <source>
        <strain evidence="4">CIP111885</strain>
    </source>
</reference>
<dbReference type="Proteomes" id="UP000789845">
    <property type="component" value="Unassembled WGS sequence"/>
</dbReference>
<name>A0A9C7LAC9_9BACI</name>
<dbReference type="Pfam" id="PF14559">
    <property type="entry name" value="TPR_19"/>
    <property type="match status" value="1"/>
</dbReference>
<dbReference type="PANTHER" id="PTHR44943">
    <property type="entry name" value="CELLULOSE SYNTHASE OPERON PROTEIN C"/>
    <property type="match status" value="1"/>
</dbReference>
<dbReference type="GO" id="GO:0008233">
    <property type="term" value="F:peptidase activity"/>
    <property type="evidence" value="ECO:0007669"/>
    <property type="project" value="UniProtKB-KW"/>
</dbReference>
<keyword evidence="2 3" id="KW-0802">TPR repeat</keyword>
<evidence type="ECO:0000313" key="5">
    <source>
        <dbReference type="Proteomes" id="UP000789845"/>
    </source>
</evidence>